<dbReference type="Proteomes" id="UP001596101">
    <property type="component" value="Unassembled WGS sequence"/>
</dbReference>
<feature type="transmembrane region" description="Helical" evidence="1">
    <location>
        <begin position="74"/>
        <end position="92"/>
    </location>
</feature>
<name>A0ABW0MJ91_9BURK</name>
<evidence type="ECO:0000313" key="2">
    <source>
        <dbReference type="EMBL" id="MFC5477963.1"/>
    </source>
</evidence>
<gene>
    <name evidence="2" type="ORF">ACFPQ5_07180</name>
</gene>
<dbReference type="Pfam" id="PF03203">
    <property type="entry name" value="MerC"/>
    <property type="match status" value="1"/>
</dbReference>
<keyword evidence="1" id="KW-1133">Transmembrane helix</keyword>
<keyword evidence="3" id="KW-1185">Reference proteome</keyword>
<feature type="transmembrane region" description="Helical" evidence="1">
    <location>
        <begin position="48"/>
        <end position="67"/>
    </location>
</feature>
<sequence length="137" mass="14346">MKKLISYADYAGIAASALCLVHCLAMPLLLAVFPLLGLGSEHHGLHDALLLGVTVPVLLALVPGWLAHRDPAPLLLGLAGLGAFLVAVLFVGPAFGQGAETGLAVLSSVLLIAAHRRNHRFCKACCREPKAIQTVDR</sequence>
<keyword evidence="1" id="KW-0812">Transmembrane</keyword>
<keyword evidence="1" id="KW-0472">Membrane</keyword>
<dbReference type="RefSeq" id="WP_379752815.1">
    <property type="nucleotide sequence ID" value="NZ_JBHSMR010000012.1"/>
</dbReference>
<organism evidence="2 3">
    <name type="scientific">Massilia suwonensis</name>
    <dbReference type="NCBI Taxonomy" id="648895"/>
    <lineage>
        <taxon>Bacteria</taxon>
        <taxon>Pseudomonadati</taxon>
        <taxon>Pseudomonadota</taxon>
        <taxon>Betaproteobacteria</taxon>
        <taxon>Burkholderiales</taxon>
        <taxon>Oxalobacteraceae</taxon>
        <taxon>Telluria group</taxon>
        <taxon>Massilia</taxon>
    </lineage>
</organism>
<evidence type="ECO:0000256" key="1">
    <source>
        <dbReference type="SAM" id="Phobius"/>
    </source>
</evidence>
<evidence type="ECO:0000313" key="3">
    <source>
        <dbReference type="Proteomes" id="UP001596101"/>
    </source>
</evidence>
<dbReference type="EMBL" id="JBHSMR010000012">
    <property type="protein sequence ID" value="MFC5477963.1"/>
    <property type="molecule type" value="Genomic_DNA"/>
</dbReference>
<feature type="transmembrane region" description="Helical" evidence="1">
    <location>
        <begin position="12"/>
        <end position="36"/>
    </location>
</feature>
<reference evidence="3" key="1">
    <citation type="journal article" date="2019" name="Int. J. Syst. Evol. Microbiol.">
        <title>The Global Catalogue of Microorganisms (GCM) 10K type strain sequencing project: providing services to taxonomists for standard genome sequencing and annotation.</title>
        <authorList>
            <consortium name="The Broad Institute Genomics Platform"/>
            <consortium name="The Broad Institute Genome Sequencing Center for Infectious Disease"/>
            <person name="Wu L."/>
            <person name="Ma J."/>
        </authorList>
    </citation>
    <scope>NUCLEOTIDE SEQUENCE [LARGE SCALE GENOMIC DNA]</scope>
    <source>
        <strain evidence="3">CCUG 43111</strain>
    </source>
</reference>
<accession>A0ABW0MJ91</accession>
<proteinExistence type="predicted"/>
<protein>
    <submittedName>
        <fullName evidence="2">MerC domain-containing protein</fullName>
    </submittedName>
</protein>
<comment type="caution">
    <text evidence="2">The sequence shown here is derived from an EMBL/GenBank/DDBJ whole genome shotgun (WGS) entry which is preliminary data.</text>
</comment>
<dbReference type="InterPro" id="IPR004891">
    <property type="entry name" value="Mercury-R_MerC"/>
</dbReference>